<gene>
    <name evidence="2" type="ORF">BWK62_03805</name>
</gene>
<keyword evidence="1" id="KW-1133">Transmembrane helix</keyword>
<evidence type="ECO:0000256" key="1">
    <source>
        <dbReference type="SAM" id="Phobius"/>
    </source>
</evidence>
<accession>A0A246GCP5</accession>
<protein>
    <submittedName>
        <fullName evidence="2">Uncharacterized protein</fullName>
    </submittedName>
</protein>
<comment type="caution">
    <text evidence="2">The sequence shown here is derived from an EMBL/GenBank/DDBJ whole genome shotgun (WGS) entry which is preliminary data.</text>
</comment>
<dbReference type="Proteomes" id="UP000198034">
    <property type="component" value="Unassembled WGS sequence"/>
</dbReference>
<dbReference type="EMBL" id="MTCY01000007">
    <property type="protein sequence ID" value="OWP78899.1"/>
    <property type="molecule type" value="Genomic_DNA"/>
</dbReference>
<evidence type="ECO:0000313" key="3">
    <source>
        <dbReference type="Proteomes" id="UP000198034"/>
    </source>
</evidence>
<evidence type="ECO:0000313" key="2">
    <source>
        <dbReference type="EMBL" id="OWP78899.1"/>
    </source>
</evidence>
<name>A0A246GCP5_9FLAO</name>
<dbReference type="AlphaFoldDB" id="A0A246GCP5"/>
<sequence>MDCYYTFKHIDGTIYEVKSNTSRMMDYVGKKNKIFYDTNFPKNRYFFPSDELGNFFGTIFGITLIVIGVVIIEE</sequence>
<keyword evidence="1" id="KW-0812">Transmembrane</keyword>
<organism evidence="2 3">
    <name type="scientific">Flavobacterium columnare</name>
    <dbReference type="NCBI Taxonomy" id="996"/>
    <lineage>
        <taxon>Bacteria</taxon>
        <taxon>Pseudomonadati</taxon>
        <taxon>Bacteroidota</taxon>
        <taxon>Flavobacteriia</taxon>
        <taxon>Flavobacteriales</taxon>
        <taxon>Flavobacteriaceae</taxon>
        <taxon>Flavobacterium</taxon>
    </lineage>
</organism>
<feature type="transmembrane region" description="Helical" evidence="1">
    <location>
        <begin position="52"/>
        <end position="72"/>
    </location>
</feature>
<reference evidence="2 3" key="1">
    <citation type="journal article" date="2017" name="Infect. Genet. Evol.">
        <title>Comparative genome analysis of fish pathogen Flavobacterium columnare reveals extensive sequence diversity within the species.</title>
        <authorList>
            <person name="Kayansamruaj P."/>
            <person name="Dong H.T."/>
            <person name="Hirono I."/>
            <person name="Kondo H."/>
            <person name="Senapin S."/>
            <person name="Rodkhum C."/>
        </authorList>
    </citation>
    <scope>NUCLEOTIDE SEQUENCE [LARGE SCALE GENOMIC DNA]</scope>
    <source>
        <strain evidence="2 3">1214</strain>
    </source>
</reference>
<proteinExistence type="predicted"/>
<keyword evidence="1" id="KW-0472">Membrane</keyword>